<dbReference type="OrthoDB" id="68483at2759"/>
<evidence type="ECO:0000256" key="7">
    <source>
        <dbReference type="SAM" id="MobiDB-lite"/>
    </source>
</evidence>
<feature type="compositionally biased region" description="Low complexity" evidence="7">
    <location>
        <begin position="643"/>
        <end position="656"/>
    </location>
</feature>
<evidence type="ECO:0000256" key="5">
    <source>
        <dbReference type="ARBA" id="ARBA00022840"/>
    </source>
</evidence>
<keyword evidence="1" id="KW-0723">Serine/threonine-protein kinase</keyword>
<evidence type="ECO:0000256" key="1">
    <source>
        <dbReference type="ARBA" id="ARBA00022527"/>
    </source>
</evidence>
<keyword evidence="3 6" id="KW-0547">Nucleotide-binding</keyword>
<evidence type="ECO:0000313" key="10">
    <source>
        <dbReference type="Proteomes" id="UP000663131"/>
    </source>
</evidence>
<dbReference type="SUPFAM" id="SSF56112">
    <property type="entry name" value="Protein kinase-like (PK-like)"/>
    <property type="match status" value="1"/>
</dbReference>
<feature type="compositionally biased region" description="Polar residues" evidence="7">
    <location>
        <begin position="856"/>
        <end position="867"/>
    </location>
</feature>
<keyword evidence="4" id="KW-0418">Kinase</keyword>
<feature type="region of interest" description="Disordered" evidence="7">
    <location>
        <begin position="728"/>
        <end position="751"/>
    </location>
</feature>
<dbReference type="PROSITE" id="PS00107">
    <property type="entry name" value="PROTEIN_KINASE_ATP"/>
    <property type="match status" value="1"/>
</dbReference>
<feature type="compositionally biased region" description="Basic residues" evidence="7">
    <location>
        <begin position="556"/>
        <end position="565"/>
    </location>
</feature>
<dbReference type="PANTHER" id="PTHR43895">
    <property type="entry name" value="CALCIUM/CALMODULIN-DEPENDENT PROTEIN KINASE KINASE-RELATED"/>
    <property type="match status" value="1"/>
</dbReference>
<dbReference type="GeneID" id="64574466"/>
<dbReference type="KEGG" id="bbrx:BRETT_002542"/>
<dbReference type="Proteomes" id="UP000663131">
    <property type="component" value="Chromosome 9"/>
</dbReference>
<proteinExistence type="predicted"/>
<dbReference type="CDD" id="cd14008">
    <property type="entry name" value="STKc_LKB1_CaMKK"/>
    <property type="match status" value="1"/>
</dbReference>
<feature type="binding site" evidence="6">
    <location>
        <position position="232"/>
    </location>
    <ligand>
        <name>ATP</name>
        <dbReference type="ChEBI" id="CHEBI:30616"/>
    </ligand>
</feature>
<feature type="region of interest" description="Disordered" evidence="7">
    <location>
        <begin position="932"/>
        <end position="979"/>
    </location>
</feature>
<dbReference type="PROSITE" id="PS50011">
    <property type="entry name" value="PROTEIN_KINASE_DOM"/>
    <property type="match status" value="1"/>
</dbReference>
<protein>
    <recommendedName>
        <fullName evidence="8">Protein kinase domain-containing protein</fullName>
    </recommendedName>
</protein>
<dbReference type="GO" id="GO:0004674">
    <property type="term" value="F:protein serine/threonine kinase activity"/>
    <property type="evidence" value="ECO:0007669"/>
    <property type="project" value="UniProtKB-KW"/>
</dbReference>
<feature type="compositionally biased region" description="Polar residues" evidence="7">
    <location>
        <begin position="672"/>
        <end position="687"/>
    </location>
</feature>
<evidence type="ECO:0000256" key="6">
    <source>
        <dbReference type="PROSITE-ProRule" id="PRU10141"/>
    </source>
</evidence>
<feature type="region of interest" description="Disordered" evidence="7">
    <location>
        <begin position="148"/>
        <end position="179"/>
    </location>
</feature>
<feature type="compositionally biased region" description="Polar residues" evidence="7">
    <location>
        <begin position="970"/>
        <end position="979"/>
    </location>
</feature>
<evidence type="ECO:0000313" key="9">
    <source>
        <dbReference type="EMBL" id="QOU22363.1"/>
    </source>
</evidence>
<dbReference type="AlphaFoldDB" id="A0A871R790"/>
<accession>A0A871R790</accession>
<dbReference type="InterPro" id="IPR000719">
    <property type="entry name" value="Prot_kinase_dom"/>
</dbReference>
<sequence>MSRNNLRSGKPDIGDTDKRTRSPFNRNSIYCSSGDNSRNSSFSSILSGYRSKTTSDKNLKDRNVESSDIWSMNSNLMTSARKPDHQRSEFQPRATPHAAELSRNSSQVSLSSINSNIRSPNPYRQKGLLSERPFRSLAKRIGLYLRGKDQSGRGSAHSHSSLFRTHSGTNSTSSSSLSNSVKETHYVHVEYDPMTRRRVLNTYEIIRDLGKGQHGKVKLARDLATSQLVAIKIVNKTSRPNGMRRLPGANGAQNGETNELARYLLPKIASQEDEVRREIAIMKKCSNKHIVKLIEVLDAEGSRKIYMVLEYMEKGEICWQRKDSTTDGKPEPLLDLNHVKRVFRDVVFGLEYLHHQGIVHRDIKPSNLLVDKNGVVKISDFGISFAAHLGGELELAKTAGTPAFLAPELCNTDGIDDVKVTYKIDIWALGVTLYCLLFGNLPFHGETEFQLFEAINNAPLLFPEMTDWKVAKPLRGRDFTLAKNMVYQLLKRDPVKRWDIDEIKDHPFFLDGLEGEQLKEFKQNWDSEMQIDVTPQDVDNAVTGIGTRIRHKIASVLNRSHKGSHHSSVMKSLTKSSRINSNSNARQLSPCSTRSQSFMSSTGSSNADSGNKSYILSEALARSQNSISHPGRSSLVVSQDLSSSDSSLSEHSSIISTEAHPIYTSGGDTGRNKQSSAYPPVSTDRQNSMSSASSSVTSSSASSSTGSDSESAESNGIEIYPRKRDMDAAHADSGKVHQPLNRRGSTHSGVGLIPVRSMTSAISIPDALKPFDMEPVTPSLTSEFYQTMYEKSDTPGSNTDSCLTGGAISEPLSTINSPTSGLSPGTMSPKTITAISQSSSFGKSTNTSGTNTNDSLELQTVTKQPSSEHAIDRAAIYGKKLPLTLIPSGNQSWTTSSGSSSSSSDSEDDELFLTVDPKRSRLNTVRRNVIKHELEVRSKEKSNDAPRTPVKPQLGNNIATADGTPRSMGRDSSSLRTLK</sequence>
<feature type="compositionally biased region" description="Basic and acidic residues" evidence="7">
    <location>
        <begin position="9"/>
        <end position="20"/>
    </location>
</feature>
<evidence type="ECO:0000259" key="8">
    <source>
        <dbReference type="PROSITE" id="PS50011"/>
    </source>
</evidence>
<feature type="domain" description="Protein kinase" evidence="8">
    <location>
        <begin position="203"/>
        <end position="509"/>
    </location>
</feature>
<feature type="region of interest" description="Disordered" evidence="7">
    <location>
        <begin position="79"/>
        <end position="130"/>
    </location>
</feature>
<feature type="compositionally biased region" description="Polar residues" evidence="7">
    <location>
        <begin position="22"/>
        <end position="31"/>
    </location>
</feature>
<dbReference type="GO" id="GO:0030447">
    <property type="term" value="P:filamentous growth"/>
    <property type="evidence" value="ECO:0007669"/>
    <property type="project" value="UniProtKB-ARBA"/>
</dbReference>
<feature type="region of interest" description="Disordered" evidence="7">
    <location>
        <begin position="556"/>
        <end position="610"/>
    </location>
</feature>
<dbReference type="InterPro" id="IPR008271">
    <property type="entry name" value="Ser/Thr_kinase_AS"/>
</dbReference>
<dbReference type="EMBL" id="CP063137">
    <property type="protein sequence ID" value="QOU22363.1"/>
    <property type="molecule type" value="Genomic_DNA"/>
</dbReference>
<dbReference type="InterPro" id="IPR011009">
    <property type="entry name" value="Kinase-like_dom_sf"/>
</dbReference>
<keyword evidence="2" id="KW-0808">Transferase</keyword>
<feature type="compositionally biased region" description="Basic and acidic residues" evidence="7">
    <location>
        <begin position="932"/>
        <end position="944"/>
    </location>
</feature>
<dbReference type="RefSeq" id="XP_041138856.1">
    <property type="nucleotide sequence ID" value="XM_041281065.1"/>
</dbReference>
<gene>
    <name evidence="9" type="ORF">BRETT_002542</name>
</gene>
<feature type="compositionally biased region" description="Low complexity" evidence="7">
    <location>
        <begin position="32"/>
        <end position="42"/>
    </location>
</feature>
<name>A0A871R790_DEKBR</name>
<dbReference type="Gene3D" id="3.30.200.20">
    <property type="entry name" value="Phosphorylase Kinase, domain 1"/>
    <property type="match status" value="1"/>
</dbReference>
<feature type="compositionally biased region" description="Low complexity" evidence="7">
    <location>
        <begin position="836"/>
        <end position="855"/>
    </location>
</feature>
<dbReference type="PROSITE" id="PS00108">
    <property type="entry name" value="PROTEIN_KINASE_ST"/>
    <property type="match status" value="1"/>
</dbReference>
<feature type="compositionally biased region" description="Polar residues" evidence="7">
    <location>
        <begin position="566"/>
        <end position="610"/>
    </location>
</feature>
<organism evidence="9 10">
    <name type="scientific">Dekkera bruxellensis</name>
    <name type="common">Brettanomyces custersii</name>
    <dbReference type="NCBI Taxonomy" id="5007"/>
    <lineage>
        <taxon>Eukaryota</taxon>
        <taxon>Fungi</taxon>
        <taxon>Dikarya</taxon>
        <taxon>Ascomycota</taxon>
        <taxon>Saccharomycotina</taxon>
        <taxon>Pichiomycetes</taxon>
        <taxon>Pichiales</taxon>
        <taxon>Pichiaceae</taxon>
        <taxon>Brettanomyces</taxon>
    </lineage>
</organism>
<dbReference type="PANTHER" id="PTHR43895:SF152">
    <property type="entry name" value="SERINE_THREONINE-PROTEIN KINASE TOS3"/>
    <property type="match status" value="1"/>
</dbReference>
<reference evidence="9" key="2">
    <citation type="journal article" name="BMC Genomics">
        <title>New genome assemblies reveal patterns of domestication and adaptation across Brettanomyces (Dekkera) species.</title>
        <authorList>
            <person name="Roach M.J."/>
            <person name="Borneman A.R."/>
        </authorList>
    </citation>
    <scope>NUCLEOTIDE SEQUENCE</scope>
    <source>
        <strain evidence="9">UCD 2041</strain>
    </source>
</reference>
<feature type="region of interest" description="Disordered" evidence="7">
    <location>
        <begin position="791"/>
        <end position="868"/>
    </location>
</feature>
<feature type="compositionally biased region" description="Low complexity" evidence="7">
    <location>
        <begin position="102"/>
        <end position="122"/>
    </location>
</feature>
<dbReference type="GO" id="GO:0005524">
    <property type="term" value="F:ATP binding"/>
    <property type="evidence" value="ECO:0007669"/>
    <property type="project" value="UniProtKB-UniRule"/>
</dbReference>
<dbReference type="Gene3D" id="1.10.510.10">
    <property type="entry name" value="Transferase(Phosphotransferase) domain 1"/>
    <property type="match status" value="1"/>
</dbReference>
<reference evidence="9" key="1">
    <citation type="submission" date="2020-10" db="EMBL/GenBank/DDBJ databases">
        <authorList>
            <person name="Palmer J.M."/>
        </authorList>
    </citation>
    <scope>NUCLEOTIDE SEQUENCE</scope>
    <source>
        <strain evidence="9">UCD 2041</strain>
    </source>
</reference>
<feature type="region of interest" description="Disordered" evidence="7">
    <location>
        <begin position="888"/>
        <end position="912"/>
    </location>
</feature>
<feature type="compositionally biased region" description="Basic and acidic residues" evidence="7">
    <location>
        <begin position="81"/>
        <end position="90"/>
    </location>
</feature>
<feature type="compositionally biased region" description="Low complexity" evidence="7">
    <location>
        <begin position="167"/>
        <end position="179"/>
    </location>
</feature>
<dbReference type="Pfam" id="PF00069">
    <property type="entry name" value="Pkinase"/>
    <property type="match status" value="1"/>
</dbReference>
<dbReference type="InterPro" id="IPR017441">
    <property type="entry name" value="Protein_kinase_ATP_BS"/>
</dbReference>
<keyword evidence="5 6" id="KW-0067">ATP-binding</keyword>
<feature type="region of interest" description="Disordered" evidence="7">
    <location>
        <begin position="1"/>
        <end position="42"/>
    </location>
</feature>
<dbReference type="GO" id="GO:0007165">
    <property type="term" value="P:signal transduction"/>
    <property type="evidence" value="ECO:0007669"/>
    <property type="project" value="TreeGrafter"/>
</dbReference>
<feature type="compositionally biased region" description="Low complexity" evidence="7">
    <location>
        <begin position="688"/>
        <end position="714"/>
    </location>
</feature>
<feature type="compositionally biased region" description="Polar residues" evidence="7">
    <location>
        <begin position="157"/>
        <end position="166"/>
    </location>
</feature>
<evidence type="ECO:0000256" key="3">
    <source>
        <dbReference type="ARBA" id="ARBA00022741"/>
    </source>
</evidence>
<feature type="region of interest" description="Disordered" evidence="7">
    <location>
        <begin position="643"/>
        <end position="715"/>
    </location>
</feature>
<evidence type="ECO:0000256" key="4">
    <source>
        <dbReference type="ARBA" id="ARBA00022777"/>
    </source>
</evidence>
<dbReference type="SMART" id="SM00220">
    <property type="entry name" value="S_TKc"/>
    <property type="match status" value="1"/>
</dbReference>
<feature type="compositionally biased region" description="Polar residues" evidence="7">
    <location>
        <begin position="811"/>
        <end position="835"/>
    </location>
</feature>
<evidence type="ECO:0000256" key="2">
    <source>
        <dbReference type="ARBA" id="ARBA00022679"/>
    </source>
</evidence>